<dbReference type="Pfam" id="PF13361">
    <property type="entry name" value="UvrD_C"/>
    <property type="match status" value="2"/>
</dbReference>
<comment type="similarity">
    <text evidence="1">Belongs to the helicase family. UvrD subfamily.</text>
</comment>
<evidence type="ECO:0000256" key="3">
    <source>
        <dbReference type="ARBA" id="ARBA00022801"/>
    </source>
</evidence>
<dbReference type="InterPro" id="IPR000212">
    <property type="entry name" value="DNA_helicase_UvrD/REP"/>
</dbReference>
<comment type="catalytic activity">
    <reaction evidence="10">
        <text>ATP + H2O = ADP + phosphate + H(+)</text>
        <dbReference type="Rhea" id="RHEA:13065"/>
        <dbReference type="ChEBI" id="CHEBI:15377"/>
        <dbReference type="ChEBI" id="CHEBI:15378"/>
        <dbReference type="ChEBI" id="CHEBI:30616"/>
        <dbReference type="ChEBI" id="CHEBI:43474"/>
        <dbReference type="ChEBI" id="CHEBI:456216"/>
        <dbReference type="EC" id="5.6.2.4"/>
    </reaction>
</comment>
<dbReference type="GO" id="GO:0016887">
    <property type="term" value="F:ATP hydrolysis activity"/>
    <property type="evidence" value="ECO:0007669"/>
    <property type="project" value="RHEA"/>
</dbReference>
<dbReference type="InterPro" id="IPR027417">
    <property type="entry name" value="P-loop_NTPase"/>
</dbReference>
<dbReference type="PANTHER" id="PTHR11070">
    <property type="entry name" value="UVRD / RECB / PCRA DNA HELICASE FAMILY MEMBER"/>
    <property type="match status" value="1"/>
</dbReference>
<protein>
    <recommendedName>
        <fullName evidence="9">DNA 3'-5' helicase</fullName>
        <ecNumber evidence="9">5.6.2.4</ecNumber>
    </recommendedName>
</protein>
<dbReference type="CDD" id="cd19067">
    <property type="entry name" value="PfuEndoQ-like"/>
    <property type="match status" value="1"/>
</dbReference>
<sequence length="1121" mass="124845">MFIADFHIHSRYSRATSKDCVPEMLELWARRKGINVIGTGDFTHPAWREELKEKLVPAGEGLYILKNDFRKEDKIAGADFKPQFIVSGEISSIYKKNGRVRKVHNLILLPSLEYAELISHKLEAIGNLRSDGRPILGLDSRDLLEIVLDTCPEAIFIPAHIWTPHFSLYGAYSGFDDITECFGDLTGYIYALETGLSSDPPMNWRLSALDNFTLVSNSDAHSPANLGREANIFNTGLSYPCMLQALKNRNTKEFYGTIEFFPEEGKYHYDGHRACKVCWKPAETKAAGGICPVCGGRLTVGVLHRVEALADREEGFIPPVVKHFESLVPLNQVIASVLGSTVTSMKVKKKYDDLLRGLGPELFILREAPLSDIASVAGPCIVEGIRRLRCGKVDIQPGFDGEYGKVKVMDKNEIDLISGQLCFSNDKFFADTHTCSSEPSPPESVAGIKAPANAAEPAPDLTDESLPKNSEYGIQAVSVNFPYGLNKEQWEAVSSPGQAIAVIAGPGTGKTKTLVSRIAYLVEQCDIHPAQITAVTFTNKAAHEMRSRLEQHFGDKQTANAMTIGTFHSICLQILSQWKGKNNITIIDEYNALSIIEEIIKSMNLKISPRDALQGISLIKNGSPPAGDKKKSSIAAMVYDSYCSQLKGYGVMDYDDILLEVLQQFEHEKTGDVSGGSPDNFFSYLLVDEFQDINGVQYRLIKEWSRKSGKIFIIGDPDQSIYGFRGSDFRYFESFKEDFPDIRHIRLTRNYRSTPEIILSAQGVIAKKAAGECNGSLAATRKSGAKVRLIENNSEFSEALFVAKEINRMVGGIDMLDTQTPSAARRRRPAARQTRGFTDITVLYRTNRQAEILEQCFSKEGIPYVVVGRDEFLADKLVREAISFFKFLLNPGDITSLLVCLKAKSIYSADLNLKVLNGYVAGEKGITSLEKLLEEIQLPLHKPGVLRDFIEILRKYEPIINKEKPWKIIDSWISDNNLSGVRCMELLLHTSVMHNQMSSFIQNLVLGRESDVVRSGSKVYSPDAVALMTVHAAKGLEFPVTFICGVNDGLIPLKNSNPDFNMDEERRLFYVGMTRARDELILLTSRTPSPFVADISEEQLIIEKAFRQKQGSQYKQAGLFD</sequence>
<dbReference type="PANTHER" id="PTHR11070:SF2">
    <property type="entry name" value="ATP-DEPENDENT DNA HELICASE SRS2"/>
    <property type="match status" value="1"/>
</dbReference>
<feature type="domain" description="UvrD-like helicase C-terminal" evidence="13">
    <location>
        <begin position="756"/>
        <end position="1035"/>
    </location>
</feature>
<evidence type="ECO:0000256" key="6">
    <source>
        <dbReference type="ARBA" id="ARBA00023125"/>
    </source>
</evidence>
<organism evidence="14 15">
    <name type="scientific">Methylomusa anaerophila</name>
    <dbReference type="NCBI Taxonomy" id="1930071"/>
    <lineage>
        <taxon>Bacteria</taxon>
        <taxon>Bacillati</taxon>
        <taxon>Bacillota</taxon>
        <taxon>Negativicutes</taxon>
        <taxon>Selenomonadales</taxon>
        <taxon>Sporomusaceae</taxon>
        <taxon>Methylomusa</taxon>
    </lineage>
</organism>
<name>A0A348AQX8_9FIRM</name>
<evidence type="ECO:0000256" key="11">
    <source>
        <dbReference type="PROSITE-ProRule" id="PRU00560"/>
    </source>
</evidence>
<evidence type="ECO:0000256" key="1">
    <source>
        <dbReference type="ARBA" id="ARBA00009922"/>
    </source>
</evidence>
<evidence type="ECO:0000256" key="7">
    <source>
        <dbReference type="ARBA" id="ARBA00023235"/>
    </source>
</evidence>
<dbReference type="CDD" id="cd18807">
    <property type="entry name" value="SF1_C_UvrD"/>
    <property type="match status" value="1"/>
</dbReference>
<dbReference type="RefSeq" id="WP_126310840.1">
    <property type="nucleotide sequence ID" value="NZ_DAINIT010000029.1"/>
</dbReference>
<dbReference type="InterPro" id="IPR013986">
    <property type="entry name" value="DExx_box_DNA_helicase_dom_sf"/>
</dbReference>
<dbReference type="Pfam" id="PF00580">
    <property type="entry name" value="UvrD-helicase"/>
    <property type="match status" value="1"/>
</dbReference>
<dbReference type="KEGG" id="mana:MAMMFC1_04193"/>
<dbReference type="InterPro" id="IPR014017">
    <property type="entry name" value="DNA_helicase_UvrD-like_C"/>
</dbReference>
<evidence type="ECO:0000313" key="15">
    <source>
        <dbReference type="Proteomes" id="UP000276437"/>
    </source>
</evidence>
<gene>
    <name evidence="14" type="primary">pcrA_2</name>
    <name evidence="14" type="ORF">MAMMFC1_04193</name>
</gene>
<dbReference type="GO" id="GO:0005524">
    <property type="term" value="F:ATP binding"/>
    <property type="evidence" value="ECO:0007669"/>
    <property type="project" value="UniProtKB-UniRule"/>
</dbReference>
<evidence type="ECO:0000256" key="10">
    <source>
        <dbReference type="ARBA" id="ARBA00048988"/>
    </source>
</evidence>
<evidence type="ECO:0000259" key="12">
    <source>
        <dbReference type="PROSITE" id="PS51198"/>
    </source>
</evidence>
<evidence type="ECO:0000259" key="13">
    <source>
        <dbReference type="PROSITE" id="PS51217"/>
    </source>
</evidence>
<keyword evidence="3 11" id="KW-0378">Hydrolase</keyword>
<dbReference type="GO" id="GO:0043138">
    <property type="term" value="F:3'-5' DNA helicase activity"/>
    <property type="evidence" value="ECO:0007669"/>
    <property type="project" value="UniProtKB-EC"/>
</dbReference>
<dbReference type="GO" id="GO:0000725">
    <property type="term" value="P:recombinational repair"/>
    <property type="evidence" value="ECO:0007669"/>
    <property type="project" value="TreeGrafter"/>
</dbReference>
<dbReference type="PROSITE" id="PS51217">
    <property type="entry name" value="UVRD_HELICASE_CTER"/>
    <property type="match status" value="1"/>
</dbReference>
<accession>A0A348AQX8</accession>
<proteinExistence type="inferred from homology"/>
<comment type="catalytic activity">
    <reaction evidence="8">
        <text>Couples ATP hydrolysis with the unwinding of duplex DNA by translocating in the 3'-5' direction.</text>
        <dbReference type="EC" id="5.6.2.4"/>
    </reaction>
</comment>
<keyword evidence="15" id="KW-1185">Reference proteome</keyword>
<dbReference type="InterPro" id="IPR016195">
    <property type="entry name" value="Pol/histidinol_Pase-like"/>
</dbReference>
<dbReference type="SUPFAM" id="SSF89550">
    <property type="entry name" value="PHP domain-like"/>
    <property type="match status" value="1"/>
</dbReference>
<dbReference type="EC" id="5.6.2.4" evidence="9"/>
<evidence type="ECO:0000256" key="5">
    <source>
        <dbReference type="ARBA" id="ARBA00022840"/>
    </source>
</evidence>
<evidence type="ECO:0000256" key="2">
    <source>
        <dbReference type="ARBA" id="ARBA00022741"/>
    </source>
</evidence>
<dbReference type="InterPro" id="IPR014016">
    <property type="entry name" value="UvrD-like_ATP-bd"/>
</dbReference>
<keyword evidence="4 11" id="KW-0347">Helicase</keyword>
<dbReference type="AlphaFoldDB" id="A0A348AQX8"/>
<dbReference type="Proteomes" id="UP000276437">
    <property type="component" value="Chromosome"/>
</dbReference>
<keyword evidence="5 11" id="KW-0067">ATP-binding</keyword>
<evidence type="ECO:0000256" key="9">
    <source>
        <dbReference type="ARBA" id="ARBA00034808"/>
    </source>
</evidence>
<reference evidence="14 15" key="1">
    <citation type="journal article" date="2018" name="Int. J. Syst. Evol. Microbiol.">
        <title>Methylomusa anaerophila gen. nov., sp. nov., an anaerobic methanol-utilizing bacterium isolated from a microbial fuel cell.</title>
        <authorList>
            <person name="Amano N."/>
            <person name="Yamamuro A."/>
            <person name="Miyahara M."/>
            <person name="Kouzuma A."/>
            <person name="Abe T."/>
            <person name="Watanabe K."/>
        </authorList>
    </citation>
    <scope>NUCLEOTIDE SEQUENCE [LARGE SCALE GENOMIC DNA]</scope>
    <source>
        <strain evidence="14 15">MMFC1</strain>
    </source>
</reference>
<dbReference type="GO" id="GO:0003677">
    <property type="term" value="F:DNA binding"/>
    <property type="evidence" value="ECO:0007669"/>
    <property type="project" value="UniProtKB-KW"/>
</dbReference>
<keyword evidence="6" id="KW-0238">DNA-binding</keyword>
<dbReference type="Gene3D" id="3.20.20.140">
    <property type="entry name" value="Metal-dependent hydrolases"/>
    <property type="match status" value="1"/>
</dbReference>
<evidence type="ECO:0000256" key="8">
    <source>
        <dbReference type="ARBA" id="ARBA00034617"/>
    </source>
</evidence>
<keyword evidence="7" id="KW-0413">Isomerase</keyword>
<evidence type="ECO:0000256" key="4">
    <source>
        <dbReference type="ARBA" id="ARBA00022806"/>
    </source>
</evidence>
<dbReference type="Gene3D" id="1.10.10.160">
    <property type="match status" value="1"/>
</dbReference>
<dbReference type="Gene3D" id="3.40.50.300">
    <property type="entry name" value="P-loop containing nucleotide triphosphate hydrolases"/>
    <property type="match status" value="2"/>
</dbReference>
<feature type="binding site" evidence="11">
    <location>
        <begin position="504"/>
        <end position="511"/>
    </location>
    <ligand>
        <name>ATP</name>
        <dbReference type="ChEBI" id="CHEBI:30616"/>
    </ligand>
</feature>
<keyword evidence="2 11" id="KW-0547">Nucleotide-binding</keyword>
<dbReference type="CDD" id="cd17932">
    <property type="entry name" value="DEXQc_UvrD"/>
    <property type="match status" value="1"/>
</dbReference>
<evidence type="ECO:0000313" key="14">
    <source>
        <dbReference type="EMBL" id="BBB93476.1"/>
    </source>
</evidence>
<dbReference type="EMBL" id="AP018449">
    <property type="protein sequence ID" value="BBB93476.1"/>
    <property type="molecule type" value="Genomic_DNA"/>
</dbReference>
<dbReference type="SUPFAM" id="SSF52540">
    <property type="entry name" value="P-loop containing nucleoside triphosphate hydrolases"/>
    <property type="match status" value="1"/>
</dbReference>
<feature type="domain" description="UvrD-like helicase ATP-binding" evidence="12">
    <location>
        <begin position="483"/>
        <end position="754"/>
    </location>
</feature>
<dbReference type="OrthoDB" id="9810135at2"/>
<dbReference type="Gene3D" id="1.10.486.10">
    <property type="entry name" value="PCRA, domain 4"/>
    <property type="match status" value="1"/>
</dbReference>
<dbReference type="PROSITE" id="PS51198">
    <property type="entry name" value="UVRD_HELICASE_ATP_BIND"/>
    <property type="match status" value="1"/>
</dbReference>